<dbReference type="EMBL" id="MEUX01000032">
    <property type="protein sequence ID" value="OGC46678.1"/>
    <property type="molecule type" value="Genomic_DNA"/>
</dbReference>
<dbReference type="InterPro" id="IPR052913">
    <property type="entry name" value="Glycopeptide_resist_protein"/>
</dbReference>
<proteinExistence type="predicted"/>
<dbReference type="PANTHER" id="PTHR35788:SF1">
    <property type="entry name" value="EXPORTED PROTEIN"/>
    <property type="match status" value="1"/>
</dbReference>
<protein>
    <recommendedName>
        <fullName evidence="2">YoaR-like putative peptidoglycan binding domain-containing protein</fullName>
    </recommendedName>
</protein>
<evidence type="ECO:0000256" key="1">
    <source>
        <dbReference type="SAM" id="Phobius"/>
    </source>
</evidence>
<dbReference type="Pfam" id="PF04294">
    <property type="entry name" value="VanW"/>
    <property type="match status" value="1"/>
</dbReference>
<dbReference type="Pfam" id="PF12229">
    <property type="entry name" value="PG_binding_4"/>
    <property type="match status" value="1"/>
</dbReference>
<keyword evidence="1" id="KW-0472">Membrane</keyword>
<organism evidence="3 4">
    <name type="scientific">candidate division WWE3 bacterium RIFCSPHIGHO2_01_FULL_35_17</name>
    <dbReference type="NCBI Taxonomy" id="1802614"/>
    <lineage>
        <taxon>Bacteria</taxon>
        <taxon>Katanobacteria</taxon>
    </lineage>
</organism>
<keyword evidence="1" id="KW-0812">Transmembrane</keyword>
<dbReference type="Proteomes" id="UP000176444">
    <property type="component" value="Unassembled WGS sequence"/>
</dbReference>
<sequence>MHKKIRKNNNPILVALAIIYITSMTVFILYHIYFAKRIIPGVYVSDLYIGGLTVSDAVKLMSDKNPSEDQTVSIKFGNTGDDKPIFVKSSEIDFKFLYVKTAKEAFNIGRSGNLFKDLSSKVALFYKKIDIKYSYDYSSFKLRNYIDALYASKFEPAFEPKYGLDNKQNLIIISGKTGKKVDDDLASLIISGMSYNGSVLIDIFAKRSDPFFSDSDLAFLKPTVSEMLDLDYEFYFDLYSKKLSRLEILSLLKPIKNTNGLSIDVDEIYLSELIHLVALDIDRSPRVQILNVKEGRAIEFVAPQNGQKLKIDESKEVIRLSILSKNHKIQLAVEVTAPLENENSFGVKEIIGIGNSKFKGSISGRVKNIELAASRVSGVLVAPGEVFSFNEAIGEISRETGYSTAYVISKGRTVLGDGGGVCQVSTTLFRAAIAAGLPIIERNAHSYRVNYYEQDSPPGIDATIYSPSVDLKFKNDTLEYILISSEFNEKDSSLSFKIYGTKDGRIVDMTEPVVLSRTPPPASIYEADSSLPSGVKKQIEHSVWGASVKFDRTVKSKDGEILYQNTFKSNYRAWGAVYKVGI</sequence>
<dbReference type="InterPro" id="IPR007391">
    <property type="entry name" value="Vancomycin_resist_VanW"/>
</dbReference>
<evidence type="ECO:0000259" key="2">
    <source>
        <dbReference type="Pfam" id="PF12229"/>
    </source>
</evidence>
<keyword evidence="1" id="KW-1133">Transmembrane helix</keyword>
<name>A0A1F4UNY8_UNCKA</name>
<feature type="transmembrane region" description="Helical" evidence="1">
    <location>
        <begin position="12"/>
        <end position="33"/>
    </location>
</feature>
<accession>A0A1F4UNY8</accession>
<dbReference type="AlphaFoldDB" id="A0A1F4UNY8"/>
<dbReference type="PANTHER" id="PTHR35788">
    <property type="entry name" value="EXPORTED PROTEIN-RELATED"/>
    <property type="match status" value="1"/>
</dbReference>
<evidence type="ECO:0000313" key="3">
    <source>
        <dbReference type="EMBL" id="OGC46678.1"/>
    </source>
</evidence>
<reference evidence="3 4" key="1">
    <citation type="journal article" date="2016" name="Nat. Commun.">
        <title>Thousands of microbial genomes shed light on interconnected biogeochemical processes in an aquifer system.</title>
        <authorList>
            <person name="Anantharaman K."/>
            <person name="Brown C.T."/>
            <person name="Hug L.A."/>
            <person name="Sharon I."/>
            <person name="Castelle C.J."/>
            <person name="Probst A.J."/>
            <person name="Thomas B.C."/>
            <person name="Singh A."/>
            <person name="Wilkins M.J."/>
            <person name="Karaoz U."/>
            <person name="Brodie E.L."/>
            <person name="Williams K.H."/>
            <person name="Hubbard S.S."/>
            <person name="Banfield J.F."/>
        </authorList>
    </citation>
    <scope>NUCLEOTIDE SEQUENCE [LARGE SCALE GENOMIC DNA]</scope>
</reference>
<evidence type="ECO:0000313" key="4">
    <source>
        <dbReference type="Proteomes" id="UP000176444"/>
    </source>
</evidence>
<dbReference type="InterPro" id="IPR022029">
    <property type="entry name" value="YoaR-like_PG-bd"/>
</dbReference>
<feature type="domain" description="YoaR-like putative peptidoglycan binding" evidence="2">
    <location>
        <begin position="86"/>
        <end position="184"/>
    </location>
</feature>
<comment type="caution">
    <text evidence="3">The sequence shown here is derived from an EMBL/GenBank/DDBJ whole genome shotgun (WGS) entry which is preliminary data.</text>
</comment>
<gene>
    <name evidence="3" type="ORF">A2713_02255</name>
</gene>